<keyword evidence="13" id="KW-0675">Receptor</keyword>
<feature type="chain" id="PRO_5032420829" evidence="10">
    <location>
        <begin position="18"/>
        <end position="1092"/>
    </location>
</feature>
<evidence type="ECO:0000259" key="11">
    <source>
        <dbReference type="Pfam" id="PF00593"/>
    </source>
</evidence>
<feature type="domain" description="TonB-dependent receptor-like beta-barrel" evidence="11">
    <location>
        <begin position="459"/>
        <end position="1047"/>
    </location>
</feature>
<keyword evidence="14" id="KW-1185">Reference proteome</keyword>
<evidence type="ECO:0000256" key="4">
    <source>
        <dbReference type="ARBA" id="ARBA00022692"/>
    </source>
</evidence>
<organism evidence="13 14">
    <name type="scientific">Pedobacter endophyticus</name>
    <dbReference type="NCBI Taxonomy" id="2789740"/>
    <lineage>
        <taxon>Bacteria</taxon>
        <taxon>Pseudomonadati</taxon>
        <taxon>Bacteroidota</taxon>
        <taxon>Sphingobacteriia</taxon>
        <taxon>Sphingobacteriales</taxon>
        <taxon>Sphingobacteriaceae</taxon>
        <taxon>Pedobacter</taxon>
    </lineage>
</organism>
<dbReference type="EMBL" id="CP064939">
    <property type="protein sequence ID" value="QPH41820.1"/>
    <property type="molecule type" value="Genomic_DNA"/>
</dbReference>
<evidence type="ECO:0000256" key="6">
    <source>
        <dbReference type="ARBA" id="ARBA00023136"/>
    </source>
</evidence>
<dbReference type="PROSITE" id="PS52016">
    <property type="entry name" value="TONB_DEPENDENT_REC_3"/>
    <property type="match status" value="1"/>
</dbReference>
<keyword evidence="3 8" id="KW-1134">Transmembrane beta strand</keyword>
<comment type="subcellular location">
    <subcellularLocation>
        <location evidence="1 8">Cell outer membrane</location>
        <topology evidence="1 8">Multi-pass membrane protein</topology>
    </subcellularLocation>
</comment>
<dbReference type="InterPro" id="IPR036942">
    <property type="entry name" value="Beta-barrel_TonB_sf"/>
</dbReference>
<dbReference type="InterPro" id="IPR023997">
    <property type="entry name" value="TonB-dep_OMP_SusC/RagA_CS"/>
</dbReference>
<gene>
    <name evidence="13" type="ORF">IZT61_08070</name>
</gene>
<dbReference type="KEGG" id="pex:IZT61_08070"/>
<keyword evidence="7 8" id="KW-0998">Cell outer membrane</keyword>
<dbReference type="InterPro" id="IPR039426">
    <property type="entry name" value="TonB-dep_rcpt-like"/>
</dbReference>
<evidence type="ECO:0000256" key="1">
    <source>
        <dbReference type="ARBA" id="ARBA00004571"/>
    </source>
</evidence>
<dbReference type="NCBIfam" id="TIGR04057">
    <property type="entry name" value="SusC_RagA_signa"/>
    <property type="match status" value="1"/>
</dbReference>
<keyword evidence="5 9" id="KW-0798">TonB box</keyword>
<dbReference type="GO" id="GO:0009279">
    <property type="term" value="C:cell outer membrane"/>
    <property type="evidence" value="ECO:0007669"/>
    <property type="project" value="UniProtKB-SubCell"/>
</dbReference>
<accession>A0A7S9L3M0</accession>
<dbReference type="NCBIfam" id="TIGR04056">
    <property type="entry name" value="OMP_RagA_SusC"/>
    <property type="match status" value="1"/>
</dbReference>
<evidence type="ECO:0000256" key="8">
    <source>
        <dbReference type="PROSITE-ProRule" id="PRU01360"/>
    </source>
</evidence>
<name>A0A7S9L3M0_9SPHI</name>
<dbReference type="InterPro" id="IPR023996">
    <property type="entry name" value="TonB-dep_OMP_SusC/RagA"/>
</dbReference>
<dbReference type="AlphaFoldDB" id="A0A7S9L3M0"/>
<evidence type="ECO:0000259" key="12">
    <source>
        <dbReference type="Pfam" id="PF07715"/>
    </source>
</evidence>
<evidence type="ECO:0000256" key="10">
    <source>
        <dbReference type="SAM" id="SignalP"/>
    </source>
</evidence>
<dbReference type="SUPFAM" id="SSF56935">
    <property type="entry name" value="Porins"/>
    <property type="match status" value="1"/>
</dbReference>
<evidence type="ECO:0000313" key="13">
    <source>
        <dbReference type="EMBL" id="QPH41820.1"/>
    </source>
</evidence>
<keyword evidence="2 8" id="KW-0813">Transport</keyword>
<dbReference type="Proteomes" id="UP000594759">
    <property type="component" value="Chromosome"/>
</dbReference>
<evidence type="ECO:0000256" key="2">
    <source>
        <dbReference type="ARBA" id="ARBA00022448"/>
    </source>
</evidence>
<protein>
    <submittedName>
        <fullName evidence="13">TonB-dependent receptor</fullName>
    </submittedName>
</protein>
<evidence type="ECO:0000313" key="14">
    <source>
        <dbReference type="Proteomes" id="UP000594759"/>
    </source>
</evidence>
<dbReference type="InterPro" id="IPR037066">
    <property type="entry name" value="Plug_dom_sf"/>
</dbReference>
<dbReference type="InterPro" id="IPR008969">
    <property type="entry name" value="CarboxyPept-like_regulatory"/>
</dbReference>
<evidence type="ECO:0000256" key="7">
    <source>
        <dbReference type="ARBA" id="ARBA00023237"/>
    </source>
</evidence>
<dbReference type="Gene3D" id="2.170.130.10">
    <property type="entry name" value="TonB-dependent receptor, plug domain"/>
    <property type="match status" value="1"/>
</dbReference>
<dbReference type="Gene3D" id="2.40.170.20">
    <property type="entry name" value="TonB-dependent receptor, beta-barrel domain"/>
    <property type="match status" value="1"/>
</dbReference>
<keyword evidence="10" id="KW-0732">Signal</keyword>
<dbReference type="SUPFAM" id="SSF49464">
    <property type="entry name" value="Carboxypeptidase regulatory domain-like"/>
    <property type="match status" value="1"/>
</dbReference>
<dbReference type="Pfam" id="PF07715">
    <property type="entry name" value="Plug"/>
    <property type="match status" value="1"/>
</dbReference>
<dbReference type="Pfam" id="PF00593">
    <property type="entry name" value="TonB_dep_Rec_b-barrel"/>
    <property type="match status" value="1"/>
</dbReference>
<keyword evidence="6 8" id="KW-0472">Membrane</keyword>
<feature type="signal peptide" evidence="10">
    <location>
        <begin position="1"/>
        <end position="17"/>
    </location>
</feature>
<keyword evidence="4 8" id="KW-0812">Transmembrane</keyword>
<dbReference type="InterPro" id="IPR000531">
    <property type="entry name" value="Beta-barrel_TonB"/>
</dbReference>
<sequence>MKFVTILSVCISTFANAKSFSQTIRLNLKAAQVTAVLKAIEKQSDYTFFYKTEDLKWLKRIDVNINENTIDNALQKVLKDLPLEYNIEGKTIALNKKSDNITLIKPLAIKGLSAEEIISGTVKDANGQAIPGVSIKVNGTNRVTSTNGAGNFTIEAKIGDVLTITSIGFTTQQITITGASLGNITLIEDPTNLDELVVVGYSTQKKESLTGALSTISAEKLKNVTSPNVQNLLAGKAPGLFVAPGSGKPGTAGAVIIRGQATLSGTTSPLWVIDGVIIGSNPGDLNPEDIENVTVLKDAASTAIYGSQGANGVVIVTTKRAKSGQMSIDVSSKAGFTTLTNGNLEVMNGAELYDYFASFANASTIKFPRWNPELRNSNFDWWDLATKTGFNQNHNVTLQGGSEKLQSLLSVGFYDETGAIKGYDYERYNFRLNTVYKPFKWLTFKPSLVGARRGVTDNQYSVTSMYSNLPWDSPYDANGNIVPNRSSTWVNSVGTNYLYDLQWNHSANTNYEFMGNFDFDIQITKNLTFASVNNYRYNNYSASGYQDPRSDAGLSTNGRITEYRSEYTRRYTNQILRYNNSWGKHSLSALGGYEFNDYRSKTLDVYGTGLIPGFEVLDVVSTPERTKGGINEWAVQSLLFNSNYSYDGKYLAQVSLRRDGASNFGKKYGNFFSVSGGWNINREEWFKANYFSTLKLRASYGTVGNRPSALYPQYDLYAVNPAASYNGIPGLLIDQIGNKNLTWEQTYTTGIGLDVAAFDNRARLTVDYYIKNTDNILYNVPISGLSGVTRIWQNVGKMKNKGIEISVGGDIVRNDDFVWSLDANLSHNINKLTDIYKTRNVDGTYTAKPIIIGDGLGIAGSASRILQIGLPVDTYYMPEWAGVNVDNGLPMWYKVTRDANGNETERITTSNYAQATQEKLGKASPDLFGGITTYLRWKKLDFNAVFGYSIGGKVYNYSRQEYDSDGTYTDRNQMKLQDGWSRWQKPGDVATHPVARYDNQDKGNSMSSRYLESNDFFRMRSLAFGYNFDLKKYKVKNLRVFVSGENLFVITKYSGVDPEIPVNESDGNILFSTGPSVYPMTRKFILGLNVSF</sequence>
<evidence type="ECO:0000256" key="3">
    <source>
        <dbReference type="ARBA" id="ARBA00022452"/>
    </source>
</evidence>
<feature type="domain" description="TonB-dependent receptor plug" evidence="12">
    <location>
        <begin position="206"/>
        <end position="313"/>
    </location>
</feature>
<dbReference type="Pfam" id="PF13715">
    <property type="entry name" value="CarbopepD_reg_2"/>
    <property type="match status" value="1"/>
</dbReference>
<reference evidence="13 14" key="1">
    <citation type="submission" date="2020-11" db="EMBL/GenBank/DDBJ databases">
        <title>Pedobacter endophytica, an endophytic bacteria isolated form Carex pumila.</title>
        <authorList>
            <person name="Peng Y."/>
            <person name="Jiang L."/>
            <person name="Lee J."/>
        </authorList>
    </citation>
    <scope>NUCLEOTIDE SEQUENCE [LARGE SCALE GENOMIC DNA]</scope>
    <source>
        <strain evidence="13 14">JBR3-12</strain>
    </source>
</reference>
<evidence type="ECO:0000256" key="9">
    <source>
        <dbReference type="RuleBase" id="RU003357"/>
    </source>
</evidence>
<evidence type="ECO:0000256" key="5">
    <source>
        <dbReference type="ARBA" id="ARBA00023077"/>
    </source>
</evidence>
<dbReference type="InterPro" id="IPR012910">
    <property type="entry name" value="Plug_dom"/>
</dbReference>
<comment type="similarity">
    <text evidence="8 9">Belongs to the TonB-dependent receptor family.</text>
</comment>
<dbReference type="Gene3D" id="2.60.40.1120">
    <property type="entry name" value="Carboxypeptidase-like, regulatory domain"/>
    <property type="match status" value="1"/>
</dbReference>
<dbReference type="FunFam" id="2.170.130.10:FF:000003">
    <property type="entry name" value="SusC/RagA family TonB-linked outer membrane protein"/>
    <property type="match status" value="1"/>
</dbReference>
<proteinExistence type="inferred from homology"/>